<dbReference type="AlphaFoldDB" id="A0A7C9HKM9"/>
<feature type="region of interest" description="Disordered" evidence="1">
    <location>
        <begin position="254"/>
        <end position="275"/>
    </location>
</feature>
<keyword evidence="3" id="KW-0808">Transferase</keyword>
<comment type="caution">
    <text evidence="3">The sequence shown here is derived from an EMBL/GenBank/DDBJ whole genome shotgun (WGS) entry which is preliminary data.</text>
</comment>
<dbReference type="Gene3D" id="3.90.550.10">
    <property type="entry name" value="Spore Coat Polysaccharide Biosynthesis Protein SpsA, Chain A"/>
    <property type="match status" value="1"/>
</dbReference>
<name>A0A7C9HKM9_9GAMM</name>
<dbReference type="Proteomes" id="UP000479692">
    <property type="component" value="Unassembled WGS sequence"/>
</dbReference>
<evidence type="ECO:0000256" key="1">
    <source>
        <dbReference type="SAM" id="MobiDB-lite"/>
    </source>
</evidence>
<dbReference type="GO" id="GO:0016740">
    <property type="term" value="F:transferase activity"/>
    <property type="evidence" value="ECO:0007669"/>
    <property type="project" value="UniProtKB-KW"/>
</dbReference>
<dbReference type="PANTHER" id="PTHR43685">
    <property type="entry name" value="GLYCOSYLTRANSFERASE"/>
    <property type="match status" value="1"/>
</dbReference>
<dbReference type="PANTHER" id="PTHR43685:SF11">
    <property type="entry name" value="GLYCOSYLTRANSFERASE TAGX-RELATED"/>
    <property type="match status" value="1"/>
</dbReference>
<accession>A0A7C9HKM9</accession>
<gene>
    <name evidence="3" type="ORF">GN331_01905</name>
</gene>
<dbReference type="Pfam" id="PF00535">
    <property type="entry name" value="Glycos_transf_2"/>
    <property type="match status" value="1"/>
</dbReference>
<feature type="compositionally biased region" description="Polar residues" evidence="1">
    <location>
        <begin position="1"/>
        <end position="13"/>
    </location>
</feature>
<dbReference type="SUPFAM" id="SSF53448">
    <property type="entry name" value="Nucleotide-diphospho-sugar transferases"/>
    <property type="match status" value="1"/>
</dbReference>
<dbReference type="InterPro" id="IPR029044">
    <property type="entry name" value="Nucleotide-diphossugar_trans"/>
</dbReference>
<evidence type="ECO:0000313" key="4">
    <source>
        <dbReference type="Proteomes" id="UP000479692"/>
    </source>
</evidence>
<dbReference type="InterPro" id="IPR050834">
    <property type="entry name" value="Glycosyltransf_2"/>
</dbReference>
<organism evidence="3 4">
    <name type="scientific">Noviluteimonas gilva</name>
    <dbReference type="NCBI Taxonomy" id="2682097"/>
    <lineage>
        <taxon>Bacteria</taxon>
        <taxon>Pseudomonadati</taxon>
        <taxon>Pseudomonadota</taxon>
        <taxon>Gammaproteobacteria</taxon>
        <taxon>Lysobacterales</taxon>
        <taxon>Lysobacteraceae</taxon>
        <taxon>Noviluteimonas</taxon>
    </lineage>
</organism>
<evidence type="ECO:0000313" key="3">
    <source>
        <dbReference type="EMBL" id="MUV12956.1"/>
    </source>
</evidence>
<reference evidence="3 4" key="1">
    <citation type="submission" date="2019-12" db="EMBL/GenBank/DDBJ databases">
        <authorList>
            <person name="Xu J."/>
        </authorList>
    </citation>
    <scope>NUCLEOTIDE SEQUENCE [LARGE SCALE GENOMIC DNA]</scope>
    <source>
        <strain evidence="3 4">HX-5-24</strain>
    </source>
</reference>
<sequence length="369" mass="41618">MASPRNLSVTCPGSTRPPMPLGSASSARRRPELRLPEVEAAPPAPHLPRVSVALCVYNGERWLPAQLDSLLAQQDVALEIIIVDDCSTDRSREILRWYARRDARIQVHENKFNLGHLRSFEKCMAMCTSPLIAPCDQDDIWHPRKLAILADAIGNADMAYCDSAYIDEAGRPLNRCISDDLGPMHAGHDALRYAFQNTASGHAMLVRRRVFDNARPFPEKLYHDWWLALCAASGNGVAYVDQPLVQFRRHDDAASPLGKDANGKPQPTPPGARSRNRKWLEQLSYMMQAIGDTNWSVAAQARDWHEALRTGLECNFRGLMKLTWRDRASVPPWNGGFAWLRAVRFYARFRRKANRARREPKLTTPLFGG</sequence>
<feature type="domain" description="Glycosyltransferase 2-like" evidence="2">
    <location>
        <begin position="51"/>
        <end position="212"/>
    </location>
</feature>
<dbReference type="EMBL" id="WOXT01000001">
    <property type="protein sequence ID" value="MUV12956.1"/>
    <property type="molecule type" value="Genomic_DNA"/>
</dbReference>
<keyword evidence="4" id="KW-1185">Reference proteome</keyword>
<feature type="region of interest" description="Disordered" evidence="1">
    <location>
        <begin position="1"/>
        <end position="31"/>
    </location>
</feature>
<dbReference type="InterPro" id="IPR001173">
    <property type="entry name" value="Glyco_trans_2-like"/>
</dbReference>
<protein>
    <submittedName>
        <fullName evidence="3">Glycosyltransferase</fullName>
    </submittedName>
</protein>
<evidence type="ECO:0000259" key="2">
    <source>
        <dbReference type="Pfam" id="PF00535"/>
    </source>
</evidence>
<proteinExistence type="predicted"/>